<protein>
    <submittedName>
        <fullName evidence="2">Copper amine oxidase N-terminal domain-containing protein</fullName>
    </submittedName>
</protein>
<keyword evidence="3" id="KW-1185">Reference proteome</keyword>
<name>A0ABW4ZWL5_9BACL</name>
<dbReference type="Proteomes" id="UP001597343">
    <property type="component" value="Unassembled WGS sequence"/>
</dbReference>
<dbReference type="InterPro" id="IPR036582">
    <property type="entry name" value="Mao_N_sf"/>
</dbReference>
<evidence type="ECO:0000259" key="1">
    <source>
        <dbReference type="Pfam" id="PF07833"/>
    </source>
</evidence>
<organism evidence="2 3">
    <name type="scientific">Tumebacillus lipolyticus</name>
    <dbReference type="NCBI Taxonomy" id="1280370"/>
    <lineage>
        <taxon>Bacteria</taxon>
        <taxon>Bacillati</taxon>
        <taxon>Bacillota</taxon>
        <taxon>Bacilli</taxon>
        <taxon>Bacillales</taxon>
        <taxon>Alicyclobacillaceae</taxon>
        <taxon>Tumebacillus</taxon>
    </lineage>
</organism>
<evidence type="ECO:0000313" key="2">
    <source>
        <dbReference type="EMBL" id="MFD2170140.1"/>
    </source>
</evidence>
<feature type="domain" description="Copper amine oxidase-like N-terminal" evidence="1">
    <location>
        <begin position="38"/>
        <end position="142"/>
    </location>
</feature>
<proteinExistence type="predicted"/>
<comment type="caution">
    <text evidence="2">The sequence shown here is derived from an EMBL/GenBank/DDBJ whole genome shotgun (WGS) entry which is preliminary data.</text>
</comment>
<gene>
    <name evidence="2" type="ORF">ACFSOY_09040</name>
</gene>
<dbReference type="RefSeq" id="WP_386045834.1">
    <property type="nucleotide sequence ID" value="NZ_JBHUIO010000005.1"/>
</dbReference>
<reference evidence="3" key="1">
    <citation type="journal article" date="2019" name="Int. J. Syst. Evol. Microbiol.">
        <title>The Global Catalogue of Microorganisms (GCM) 10K type strain sequencing project: providing services to taxonomists for standard genome sequencing and annotation.</title>
        <authorList>
            <consortium name="The Broad Institute Genomics Platform"/>
            <consortium name="The Broad Institute Genome Sequencing Center for Infectious Disease"/>
            <person name="Wu L."/>
            <person name="Ma J."/>
        </authorList>
    </citation>
    <scope>NUCLEOTIDE SEQUENCE [LARGE SCALE GENOMIC DNA]</scope>
    <source>
        <strain evidence="3">CGMCC 1.13574</strain>
    </source>
</reference>
<dbReference type="Pfam" id="PF07833">
    <property type="entry name" value="Cu_amine_oxidN1"/>
    <property type="match status" value="1"/>
</dbReference>
<dbReference type="Gene3D" id="3.30.457.10">
    <property type="entry name" value="Copper amine oxidase-like, N-terminal domain"/>
    <property type="match status" value="1"/>
</dbReference>
<dbReference type="SUPFAM" id="SSF55383">
    <property type="entry name" value="Copper amine oxidase, domain N"/>
    <property type="match status" value="1"/>
</dbReference>
<dbReference type="EMBL" id="JBHUIO010000005">
    <property type="protein sequence ID" value="MFD2170140.1"/>
    <property type="molecule type" value="Genomic_DNA"/>
</dbReference>
<sequence>MSNIWKKIGFFTLIYLTFLIIMGDGTAQAGTNERPDVYVDGEKLPFDVQPLNKGGTVLVPMRTIFESVGADVTWEAATQTAVGKKDGVVVRLTIGKEVATVGSRTVALGAPAQLIGGRTMVPARFVGESFGNDVKWDGQGKVTIKTQGAPTVRVIGSDSALREGQVSALKAEIDRLGIMQHVAQNTGVSFELPVWIYLSNSDEGYRKTILEKMNATGWEADQLVDWSNGLSYGNRIALPLYKLSSARERVSTITHELVHSAFSQHRMPIPNWINEGMAWQIGLDIGYQGAPSVLRSSMDGQCRAEVLGAMAEGDYVPLILDNNAKFEALNDAPYNLEYQDYLAVRSLIGQFGKDKLIAYLNRAKQGGDRAQLFEQAFALSLSEFEHRFSGALQKELNLQNQGVELTLRVTGEHAGTFALLGQDAKGWSKFRLSAGEHTLRIFKDGRIEGVKIEETIPEEYPMEEVVFLTFEPNIPVQEEDMVVVYGGVTLLDAFGEYSLLGMWKTDLDADSHFLEDNRMLGIEVVSVKTIR</sequence>
<accession>A0ABW4ZWL5</accession>
<evidence type="ECO:0000313" key="3">
    <source>
        <dbReference type="Proteomes" id="UP001597343"/>
    </source>
</evidence>
<dbReference type="InterPro" id="IPR012854">
    <property type="entry name" value="Cu_amine_oxidase-like_N"/>
</dbReference>